<organism evidence="1 2">
    <name type="scientific">Sphingobacterium kitahiroshimense</name>
    <dbReference type="NCBI Taxonomy" id="470446"/>
    <lineage>
        <taxon>Bacteria</taxon>
        <taxon>Pseudomonadati</taxon>
        <taxon>Bacteroidota</taxon>
        <taxon>Sphingobacteriia</taxon>
        <taxon>Sphingobacteriales</taxon>
        <taxon>Sphingobacteriaceae</taxon>
        <taxon>Sphingobacterium</taxon>
    </lineage>
</organism>
<accession>A0ABV0BS64</accession>
<evidence type="ECO:0008006" key="3">
    <source>
        <dbReference type="Google" id="ProtNLM"/>
    </source>
</evidence>
<evidence type="ECO:0000313" key="1">
    <source>
        <dbReference type="EMBL" id="MEN5377350.1"/>
    </source>
</evidence>
<comment type="caution">
    <text evidence="1">The sequence shown here is derived from an EMBL/GenBank/DDBJ whole genome shotgun (WGS) entry which is preliminary data.</text>
</comment>
<dbReference type="InterPro" id="IPR008969">
    <property type="entry name" value="CarboxyPept-like_regulatory"/>
</dbReference>
<evidence type="ECO:0000313" key="2">
    <source>
        <dbReference type="Proteomes" id="UP001409291"/>
    </source>
</evidence>
<dbReference type="SUPFAM" id="SSF49464">
    <property type="entry name" value="Carboxypeptidase regulatory domain-like"/>
    <property type="match status" value="1"/>
</dbReference>
<dbReference type="Proteomes" id="UP001409291">
    <property type="component" value="Unassembled WGS sequence"/>
</dbReference>
<gene>
    <name evidence="1" type="ORF">ABE541_08775</name>
</gene>
<keyword evidence="2" id="KW-1185">Reference proteome</keyword>
<reference evidence="1 2" key="1">
    <citation type="submission" date="2024-04" db="EMBL/GenBank/DDBJ databases">
        <title>WGS of bacteria from Torrens River.</title>
        <authorList>
            <person name="Wyrsch E.R."/>
            <person name="Drigo B."/>
        </authorList>
    </citation>
    <scope>NUCLEOTIDE SEQUENCE [LARGE SCALE GENOMIC DNA]</scope>
    <source>
        <strain evidence="1 2">TWI391</strain>
    </source>
</reference>
<name>A0ABV0BS64_9SPHI</name>
<protein>
    <recommendedName>
        <fullName evidence="3">Carboxypeptidase-like regulatory domain-containing protein</fullName>
    </recommendedName>
</protein>
<proteinExistence type="predicted"/>
<dbReference type="EMBL" id="JBDJNQ010000003">
    <property type="protein sequence ID" value="MEN5377350.1"/>
    <property type="molecule type" value="Genomic_DNA"/>
</dbReference>
<dbReference type="RefSeq" id="WP_132771589.1">
    <property type="nucleotide sequence ID" value="NZ_JAOQNK010000001.1"/>
</dbReference>
<sequence length="253" mass="28948">MYRKIICHISLLSFVFLFFLGTNVQAQQIQRISGMVFEKGTSLRLPEVNVRNLRTNKSVVSNSFGVFVIEASIGDSLSFSKIGYAEAKTLISDLKDFYVELQSGIRLETVIIERKTKEAELNEAMRDYGKKGVYNGGSNKFGTYLASPATALYNLFGREAKNAKRFSRFLDSEKEQLQVDKVFSKDAVREITKLDDKDLDSFMRIYRPSPNMVANWQHYDFLEYVQRSLADFNKNGRPEGLTLPDIEVKTQEK</sequence>